<keyword evidence="4 5" id="KW-0694">RNA-binding</keyword>
<organism evidence="8 9">
    <name type="scientific">Novymonas esmeraldas</name>
    <dbReference type="NCBI Taxonomy" id="1808958"/>
    <lineage>
        <taxon>Eukaryota</taxon>
        <taxon>Discoba</taxon>
        <taxon>Euglenozoa</taxon>
        <taxon>Kinetoplastea</taxon>
        <taxon>Metakinetoplastina</taxon>
        <taxon>Trypanosomatida</taxon>
        <taxon>Trypanosomatidae</taxon>
        <taxon>Novymonas</taxon>
    </lineage>
</organism>
<feature type="region of interest" description="Disordered" evidence="6">
    <location>
        <begin position="287"/>
        <end position="326"/>
    </location>
</feature>
<dbReference type="InterPro" id="IPR029063">
    <property type="entry name" value="SAM-dependent_MTases_sf"/>
</dbReference>
<dbReference type="GO" id="GO:0003723">
    <property type="term" value="F:RNA binding"/>
    <property type="evidence" value="ECO:0007669"/>
    <property type="project" value="UniProtKB-UniRule"/>
</dbReference>
<name>A0AAW0EM94_9TRYP</name>
<keyword evidence="3 5" id="KW-0949">S-adenosyl-L-methionine</keyword>
<dbReference type="Gene3D" id="3.40.50.150">
    <property type="entry name" value="Vaccinia Virus protein VP39"/>
    <property type="match status" value="1"/>
</dbReference>
<dbReference type="Proteomes" id="UP001430356">
    <property type="component" value="Unassembled WGS sequence"/>
</dbReference>
<gene>
    <name evidence="8" type="ORF">NESM_000397700</name>
</gene>
<dbReference type="CDD" id="cd02440">
    <property type="entry name" value="AdoMet_MTases"/>
    <property type="match status" value="1"/>
</dbReference>
<evidence type="ECO:0000256" key="4">
    <source>
        <dbReference type="ARBA" id="ARBA00022884"/>
    </source>
</evidence>
<feature type="binding site" evidence="5">
    <location>
        <begin position="341"/>
        <end position="347"/>
    </location>
    <ligand>
        <name>S-adenosyl-L-methionine</name>
        <dbReference type="ChEBI" id="CHEBI:59789"/>
    </ligand>
</feature>
<feature type="active site" description="Nucleophile" evidence="5">
    <location>
        <position position="541"/>
    </location>
</feature>
<feature type="region of interest" description="Disordered" evidence="6">
    <location>
        <begin position="179"/>
        <end position="235"/>
    </location>
</feature>
<accession>A0AAW0EM94</accession>
<dbReference type="PRINTS" id="PR02008">
    <property type="entry name" value="RCMTFAMILY"/>
</dbReference>
<dbReference type="GO" id="GO:0005730">
    <property type="term" value="C:nucleolus"/>
    <property type="evidence" value="ECO:0007669"/>
    <property type="project" value="TreeGrafter"/>
</dbReference>
<feature type="compositionally biased region" description="Basic and acidic residues" evidence="6">
    <location>
        <begin position="179"/>
        <end position="188"/>
    </location>
</feature>
<feature type="binding site" evidence="5">
    <location>
        <position position="411"/>
    </location>
    <ligand>
        <name>S-adenosyl-L-methionine</name>
        <dbReference type="ChEBI" id="CHEBI:59789"/>
    </ligand>
</feature>
<comment type="caution">
    <text evidence="8">The sequence shown here is derived from an EMBL/GenBank/DDBJ whole genome shotgun (WGS) entry which is preliminary data.</text>
</comment>
<feature type="binding site" evidence="5">
    <location>
        <position position="393"/>
    </location>
    <ligand>
        <name>S-adenosyl-L-methionine</name>
        <dbReference type="ChEBI" id="CHEBI:59789"/>
    </ligand>
</feature>
<dbReference type="EMBL" id="JAECZO010000042">
    <property type="protein sequence ID" value="KAK7194776.1"/>
    <property type="molecule type" value="Genomic_DNA"/>
</dbReference>
<dbReference type="SUPFAM" id="SSF53335">
    <property type="entry name" value="S-adenosyl-L-methionine-dependent methyltransferases"/>
    <property type="match status" value="1"/>
</dbReference>
<feature type="compositionally biased region" description="Low complexity" evidence="6">
    <location>
        <begin position="290"/>
        <end position="318"/>
    </location>
</feature>
<evidence type="ECO:0000256" key="1">
    <source>
        <dbReference type="ARBA" id="ARBA00022603"/>
    </source>
</evidence>
<evidence type="ECO:0000256" key="5">
    <source>
        <dbReference type="PROSITE-ProRule" id="PRU01023"/>
    </source>
</evidence>
<feature type="domain" description="SAM-dependent MTase RsmB/NOP-type" evidence="7">
    <location>
        <begin position="332"/>
        <end position="614"/>
    </location>
</feature>
<dbReference type="InterPro" id="IPR049561">
    <property type="entry name" value="NSUN5_7_fdxn-like"/>
</dbReference>
<sequence>MDVYRQASEIIGIVREGNGTAKALCLRKDMQKKKQTYAVVCETLRHYELLEDVLEVAEFFKYYPNANRNFAMCMAYDVVLGKGVNTHNDTTARAVTQSASYLREAYWQVHKHHIIPARTHEKWGDEGAAAAAEAAAGSGGGGGDAALVPSSALRAPRYARVNTLKISVDELVTRLRRSAEARKRARDADSDDDDDGGARATAPRGCALQQQESGKRATRRASSRPHGPLPDFTVDPVVPHLLVFPPGTDLHAHPAVRSGQLILQDRASCLPAAVLLDAVPVEVDLGDGVTSSTSGSSKSKSKPGKATSATPATAAAGEAGQGHSDACATTRKPLEYVVDACAAPGNKTTQLAAIGAPHVKIMATERDERRAELLSKRVASLGAADYVNVVNMDFFQLSSDDRAATEAILLDPSCSASGVVTRVDVALQHHQQHQKHQKHAQQKEEEEQPALRGKGVAGPSKRNGGRHVAEAGDEYEDDTAPAPTQEGEDGVASGAINADTQGNNFAMKEDRVERLARLQRKLLAHSLLSFDNCRTVVYSTCSVHEAENENVVREVLDDERVQSRGWRLSNIMPTTWATRGMEKAGEAHPLRYTIRCDPAVDATNGFYVARFDRAR</sequence>
<evidence type="ECO:0000256" key="2">
    <source>
        <dbReference type="ARBA" id="ARBA00022679"/>
    </source>
</evidence>
<dbReference type="InterPro" id="IPR048889">
    <property type="entry name" value="NSUN5_RCM1_N"/>
</dbReference>
<dbReference type="InterPro" id="IPR001678">
    <property type="entry name" value="MeTrfase_RsmB-F_NOP2_dom"/>
</dbReference>
<dbReference type="InterPro" id="IPR023267">
    <property type="entry name" value="RCMT"/>
</dbReference>
<dbReference type="PROSITE" id="PS51686">
    <property type="entry name" value="SAM_MT_RSMB_NOP"/>
    <property type="match status" value="1"/>
</dbReference>
<feature type="region of interest" description="Disordered" evidence="6">
    <location>
        <begin position="428"/>
        <end position="500"/>
    </location>
</feature>
<dbReference type="InterPro" id="IPR049560">
    <property type="entry name" value="MeTrfase_RsmB-F_NOP2_cat"/>
</dbReference>
<evidence type="ECO:0000256" key="3">
    <source>
        <dbReference type="ARBA" id="ARBA00022691"/>
    </source>
</evidence>
<keyword evidence="1 5" id="KW-0489">Methyltransferase</keyword>
<dbReference type="GO" id="GO:0070475">
    <property type="term" value="P:rRNA base methylation"/>
    <property type="evidence" value="ECO:0007669"/>
    <property type="project" value="TreeGrafter"/>
</dbReference>
<protein>
    <submittedName>
        <fullName evidence="8">NOL1/NOP2/sun family</fullName>
    </submittedName>
</protein>
<dbReference type="Pfam" id="PF21153">
    <property type="entry name" value="NSUN5_N"/>
    <property type="match status" value="1"/>
</dbReference>
<evidence type="ECO:0000313" key="8">
    <source>
        <dbReference type="EMBL" id="KAK7194776.1"/>
    </source>
</evidence>
<dbReference type="PANTHER" id="PTHR22807:SF4">
    <property type="entry name" value="28S RRNA (CYTOSINE-C(5))-METHYLTRANSFERASE"/>
    <property type="match status" value="1"/>
</dbReference>
<dbReference type="Pfam" id="PF21148">
    <property type="entry name" value="NSUN5_fdxn-like"/>
    <property type="match status" value="1"/>
</dbReference>
<evidence type="ECO:0000313" key="9">
    <source>
        <dbReference type="Proteomes" id="UP001430356"/>
    </source>
</evidence>
<feature type="binding site" evidence="5">
    <location>
        <position position="365"/>
    </location>
    <ligand>
        <name>S-adenosyl-L-methionine</name>
        <dbReference type="ChEBI" id="CHEBI:59789"/>
    </ligand>
</feature>
<comment type="similarity">
    <text evidence="5">Belongs to the class I-like SAM-binding methyltransferase superfamily. RsmB/NOP family.</text>
</comment>
<evidence type="ECO:0000259" key="7">
    <source>
        <dbReference type="PROSITE" id="PS51686"/>
    </source>
</evidence>
<evidence type="ECO:0000256" key="6">
    <source>
        <dbReference type="SAM" id="MobiDB-lite"/>
    </source>
</evidence>
<dbReference type="GO" id="GO:0008173">
    <property type="term" value="F:RNA methyltransferase activity"/>
    <property type="evidence" value="ECO:0007669"/>
    <property type="project" value="InterPro"/>
</dbReference>
<proteinExistence type="inferred from homology"/>
<reference evidence="8 9" key="1">
    <citation type="journal article" date="2021" name="MBio">
        <title>A New Model Trypanosomatid, Novymonas esmeraldas: Genomic Perception of Its 'Candidatus Pandoraea novymonadis' Endosymbiont.</title>
        <authorList>
            <person name="Zakharova A."/>
            <person name="Saura A."/>
            <person name="Butenko A."/>
            <person name="Podesvova L."/>
            <person name="Warmusova S."/>
            <person name="Kostygov A.Y."/>
            <person name="Nenarokova A."/>
            <person name="Lukes J."/>
            <person name="Opperdoes F.R."/>
            <person name="Yurchenko V."/>
        </authorList>
    </citation>
    <scope>NUCLEOTIDE SEQUENCE [LARGE SCALE GENOMIC DNA]</scope>
    <source>
        <strain evidence="8 9">E262AT.01</strain>
    </source>
</reference>
<keyword evidence="9" id="KW-1185">Reference proteome</keyword>
<dbReference type="PANTHER" id="PTHR22807">
    <property type="entry name" value="NOP2 YEAST -RELATED NOL1/NOP2/FMU SUN DOMAIN-CONTAINING"/>
    <property type="match status" value="1"/>
</dbReference>
<feature type="compositionally biased region" description="Basic residues" evidence="6">
    <location>
        <begin position="430"/>
        <end position="440"/>
    </location>
</feature>
<dbReference type="AlphaFoldDB" id="A0AAW0EM94"/>
<dbReference type="Gene3D" id="3.30.70.1170">
    <property type="entry name" value="Sun protein, domain 3"/>
    <property type="match status" value="1"/>
</dbReference>
<keyword evidence="2 5" id="KW-0808">Transferase</keyword>
<dbReference type="Pfam" id="PF01189">
    <property type="entry name" value="Methyltr_RsmB-F"/>
    <property type="match status" value="2"/>
</dbReference>